<dbReference type="InterPro" id="IPR011989">
    <property type="entry name" value="ARM-like"/>
</dbReference>
<dbReference type="EMBL" id="UYWW01004279">
    <property type="protein sequence ID" value="VDM13400.1"/>
    <property type="molecule type" value="Genomic_DNA"/>
</dbReference>
<dbReference type="InterPro" id="IPR021843">
    <property type="entry name" value="PSME4_C"/>
</dbReference>
<dbReference type="PANTHER" id="PTHR32170:SF3">
    <property type="entry name" value="PROTEASOME ACTIVATOR COMPLEX SUBUNIT 4"/>
    <property type="match status" value="1"/>
</dbReference>
<comment type="subcellular location">
    <subcellularLocation>
        <location evidence="1">Cell membrane</location>
        <topology evidence="1">Multi-pass membrane protein</topology>
    </subcellularLocation>
</comment>
<evidence type="ECO:0000259" key="2">
    <source>
        <dbReference type="Pfam" id="PF11919"/>
    </source>
</evidence>
<dbReference type="Pfam" id="PF11919">
    <property type="entry name" value="PSME4_C"/>
    <property type="match status" value="1"/>
</dbReference>
<dbReference type="GO" id="GO:0005829">
    <property type="term" value="C:cytosol"/>
    <property type="evidence" value="ECO:0007669"/>
    <property type="project" value="TreeGrafter"/>
</dbReference>
<dbReference type="Gene3D" id="1.25.10.10">
    <property type="entry name" value="Leucine-rich Repeat Variant"/>
    <property type="match status" value="1"/>
</dbReference>
<gene>
    <name evidence="3" type="ORF">WBA_LOCUS6786</name>
</gene>
<keyword evidence="1" id="KW-1003">Cell membrane</keyword>
<feature type="transmembrane region" description="Helical" evidence="1">
    <location>
        <begin position="36"/>
        <end position="57"/>
    </location>
</feature>
<keyword evidence="4" id="KW-1185">Reference proteome</keyword>
<dbReference type="Proteomes" id="UP000270924">
    <property type="component" value="Unassembled WGS sequence"/>
</dbReference>
<organism evidence="3 4">
    <name type="scientific">Wuchereria bancrofti</name>
    <dbReference type="NCBI Taxonomy" id="6293"/>
    <lineage>
        <taxon>Eukaryota</taxon>
        <taxon>Metazoa</taxon>
        <taxon>Ecdysozoa</taxon>
        <taxon>Nematoda</taxon>
        <taxon>Chromadorea</taxon>
        <taxon>Rhabditida</taxon>
        <taxon>Spirurina</taxon>
        <taxon>Spiruromorpha</taxon>
        <taxon>Filarioidea</taxon>
        <taxon>Onchocercidae</taxon>
        <taxon>Wuchereria</taxon>
    </lineage>
</organism>
<dbReference type="Pfam" id="PF01062">
    <property type="entry name" value="Bestrophin"/>
    <property type="match status" value="1"/>
</dbReference>
<dbReference type="InterPro" id="IPR016024">
    <property type="entry name" value="ARM-type_fold"/>
</dbReference>
<evidence type="ECO:0000313" key="4">
    <source>
        <dbReference type="Proteomes" id="UP000270924"/>
    </source>
</evidence>
<dbReference type="GO" id="GO:0034707">
    <property type="term" value="C:chloride channel complex"/>
    <property type="evidence" value="ECO:0007669"/>
    <property type="project" value="UniProtKB-KW"/>
</dbReference>
<comment type="similarity">
    <text evidence="1">Belongs to the anion channel-forming bestrophin (TC 1.A.46) family. Calcium-sensitive chloride channel subfamily.</text>
</comment>
<reference evidence="3 4" key="1">
    <citation type="submission" date="2018-11" db="EMBL/GenBank/DDBJ databases">
        <authorList>
            <consortium name="Pathogen Informatics"/>
        </authorList>
    </citation>
    <scope>NUCLEOTIDE SEQUENCE [LARGE SCALE GENOMIC DNA]</scope>
</reference>
<dbReference type="GO" id="GO:0016504">
    <property type="term" value="F:peptidase activator activity"/>
    <property type="evidence" value="ECO:0007669"/>
    <property type="project" value="InterPro"/>
</dbReference>
<keyword evidence="1" id="KW-0406">Ion transport</keyword>
<keyword evidence="1" id="KW-0472">Membrane</keyword>
<dbReference type="PANTHER" id="PTHR32170">
    <property type="entry name" value="PROTEASOME ACTIVATOR COMPLEX SUBUNIT 4"/>
    <property type="match status" value="1"/>
</dbReference>
<name>A0A3P7DTP0_WUCBA</name>
<dbReference type="GO" id="GO:0010499">
    <property type="term" value="P:proteasomal ubiquitin-independent protein catabolic process"/>
    <property type="evidence" value="ECO:0007669"/>
    <property type="project" value="TreeGrafter"/>
</dbReference>
<dbReference type="AlphaFoldDB" id="A0A3P7DTP0"/>
<dbReference type="GO" id="GO:0070628">
    <property type="term" value="F:proteasome binding"/>
    <property type="evidence" value="ECO:0007669"/>
    <property type="project" value="InterPro"/>
</dbReference>
<dbReference type="InterPro" id="IPR021134">
    <property type="entry name" value="Bestrophin-like"/>
</dbReference>
<accession>A0A3P7DTP0</accession>
<dbReference type="SUPFAM" id="SSF48371">
    <property type="entry name" value="ARM repeat"/>
    <property type="match status" value="1"/>
</dbReference>
<dbReference type="OrthoDB" id="17907at2759"/>
<proteinExistence type="inferred from homology"/>
<evidence type="ECO:0000313" key="3">
    <source>
        <dbReference type="EMBL" id="VDM13400.1"/>
    </source>
</evidence>
<dbReference type="InterPro" id="IPR035309">
    <property type="entry name" value="PSME4"/>
</dbReference>
<keyword evidence="1" id="KW-0813">Transport</keyword>
<evidence type="ECO:0000256" key="1">
    <source>
        <dbReference type="RuleBase" id="RU363126"/>
    </source>
</evidence>
<dbReference type="GO" id="GO:0005634">
    <property type="term" value="C:nucleus"/>
    <property type="evidence" value="ECO:0007669"/>
    <property type="project" value="TreeGrafter"/>
</dbReference>
<keyword evidence="1" id="KW-1133">Transmembrane helix</keyword>
<keyword evidence="1" id="KW-0868">Chloride</keyword>
<dbReference type="GO" id="GO:0005254">
    <property type="term" value="F:chloride channel activity"/>
    <property type="evidence" value="ECO:0007669"/>
    <property type="project" value="UniProtKB-KW"/>
</dbReference>
<keyword evidence="1" id="KW-0407">Ion channel</keyword>
<comment type="caution">
    <text evidence="1">Lacks conserved residue(s) required for the propagation of feature annotation.</text>
</comment>
<dbReference type="OMA" id="WHEHKER"/>
<protein>
    <recommendedName>
        <fullName evidence="1">Bestrophin homolog</fullName>
    </recommendedName>
</protein>
<sequence>MTVKYNLAVSTSRPWTLFKLLFRWRGSVWKSVTFELVIWLLFYFIIVAVFSNFFLFLHHRPFLQSVLCSMILDPKFEVREAAATTLSGLIHCHFFDVDHLIIDTFYEWSREENGTKRHAGVLALSAIVQAFPYSVPSFLPKILMQLCRHTCDKQPMQGTVKKALSEFKRTHQDNWHEHKMQFSEDQLSILTDLFVSPNYYV</sequence>
<keyword evidence="1" id="KW-0869">Chloride channel</keyword>
<feature type="domain" description="Proteasome activator complex subunit 4 C-terminal" evidence="2">
    <location>
        <begin position="116"/>
        <end position="201"/>
    </location>
</feature>
<dbReference type="GO" id="GO:0005886">
    <property type="term" value="C:plasma membrane"/>
    <property type="evidence" value="ECO:0007669"/>
    <property type="project" value="UniProtKB-SubCell"/>
</dbReference>
<comment type="function">
    <text evidence="1">Forms chloride channels.</text>
</comment>
<dbReference type="InParanoid" id="A0A3P7DTP0"/>
<keyword evidence="1" id="KW-0812">Transmembrane</keyword>